<dbReference type="OrthoDB" id="2426273at2759"/>
<gene>
    <name evidence="2" type="ORF">EV356DRAFT_536765</name>
</gene>
<dbReference type="Proteomes" id="UP000800092">
    <property type="component" value="Unassembled WGS sequence"/>
</dbReference>
<sequence>MRSYVTKHVENDCTCSMMGLPRKRLTEIIAAGGVPLVSIETDKSDGGVRLHIKRRTLSSQYVAISHVWSDGMGNPNDNALPVCQIRRLHQYLEALPHSGNRAIDKRAPNLIPSNPLSSKSVLFWMDTLCIPVGSAYVDLRMQSINRMASIYATAMQVLILDAELQKCRTKGTLANELLVRILGSNWMARSWTFQEGALGIDCIFQFADTALDPIYAWCESGPACGYKGEVNFPSEGSPDHNTYSVLYTLLWDRLRQGWKSPLSPRERPVAKPSERLFLEKNIPKIPGLRSIGLVQSALQAAPTASRYDGVAASEHFRRTTSDEGRALQLVEIWNELGCRTTSMTEDIHVIIANLLDFHAGDVMDPSGKIERMHAILLSFDYLPFSLFYDTGSKCKDLPNTWLPVEPSGSSMAQYPLMKRNLDGFLLMKSNSRTHEPTVLLIESNVLDHKSFHVRKTGQNESLAIQLFRGETSSTLPETKSCCLVIETDLFDSSLTKTRGALFRVTETKARFDVVEELRAVYCCPVEELRAVYCCPVEAEKLSSAHVGGMCIDPDDSVSQVHNAQKVHPSTKLVVEYGDLSS</sequence>
<accession>A0A6A6GW68</accession>
<dbReference type="PANTHER" id="PTHR39596:SF2">
    <property type="entry name" value="HET DOMAIN PROTEIN (AFU_ORTHOLOGUE AFUA_1G17550)-RELATED"/>
    <property type="match status" value="1"/>
</dbReference>
<evidence type="ECO:0000313" key="2">
    <source>
        <dbReference type="EMBL" id="KAF2230026.1"/>
    </source>
</evidence>
<dbReference type="InterPro" id="IPR010730">
    <property type="entry name" value="HET"/>
</dbReference>
<dbReference type="EMBL" id="ML991849">
    <property type="protein sequence ID" value="KAF2230026.1"/>
    <property type="molecule type" value="Genomic_DNA"/>
</dbReference>
<evidence type="ECO:0000313" key="3">
    <source>
        <dbReference type="Proteomes" id="UP000800092"/>
    </source>
</evidence>
<protein>
    <recommendedName>
        <fullName evidence="1">Heterokaryon incompatibility domain-containing protein</fullName>
    </recommendedName>
</protein>
<dbReference type="AlphaFoldDB" id="A0A6A6GW68"/>
<feature type="domain" description="Heterokaryon incompatibility" evidence="1">
    <location>
        <begin position="61"/>
        <end position="163"/>
    </location>
</feature>
<evidence type="ECO:0000259" key="1">
    <source>
        <dbReference type="Pfam" id="PF06985"/>
    </source>
</evidence>
<dbReference type="Pfam" id="PF06985">
    <property type="entry name" value="HET"/>
    <property type="match status" value="1"/>
</dbReference>
<reference evidence="2" key="1">
    <citation type="journal article" date="2020" name="Stud. Mycol.">
        <title>101 Dothideomycetes genomes: a test case for predicting lifestyles and emergence of pathogens.</title>
        <authorList>
            <person name="Haridas S."/>
            <person name="Albert R."/>
            <person name="Binder M."/>
            <person name="Bloem J."/>
            <person name="Labutti K."/>
            <person name="Salamov A."/>
            <person name="Andreopoulos B."/>
            <person name="Baker S."/>
            <person name="Barry K."/>
            <person name="Bills G."/>
            <person name="Bluhm B."/>
            <person name="Cannon C."/>
            <person name="Castanera R."/>
            <person name="Culley D."/>
            <person name="Daum C."/>
            <person name="Ezra D."/>
            <person name="Gonzalez J."/>
            <person name="Henrissat B."/>
            <person name="Kuo A."/>
            <person name="Liang C."/>
            <person name="Lipzen A."/>
            <person name="Lutzoni F."/>
            <person name="Magnuson J."/>
            <person name="Mondo S."/>
            <person name="Nolan M."/>
            <person name="Ohm R."/>
            <person name="Pangilinan J."/>
            <person name="Park H.-J."/>
            <person name="Ramirez L."/>
            <person name="Alfaro M."/>
            <person name="Sun H."/>
            <person name="Tritt A."/>
            <person name="Yoshinaga Y."/>
            <person name="Zwiers L.-H."/>
            <person name="Turgeon B."/>
            <person name="Goodwin S."/>
            <person name="Spatafora J."/>
            <person name="Crous P."/>
            <person name="Grigoriev I."/>
        </authorList>
    </citation>
    <scope>NUCLEOTIDE SEQUENCE</scope>
    <source>
        <strain evidence="2">Tuck. ex Michener</strain>
    </source>
</reference>
<proteinExistence type="predicted"/>
<keyword evidence="3" id="KW-1185">Reference proteome</keyword>
<organism evidence="2 3">
    <name type="scientific">Viridothelium virens</name>
    <name type="common">Speckled blister lichen</name>
    <name type="synonym">Trypethelium virens</name>
    <dbReference type="NCBI Taxonomy" id="1048519"/>
    <lineage>
        <taxon>Eukaryota</taxon>
        <taxon>Fungi</taxon>
        <taxon>Dikarya</taxon>
        <taxon>Ascomycota</taxon>
        <taxon>Pezizomycotina</taxon>
        <taxon>Dothideomycetes</taxon>
        <taxon>Dothideomycetes incertae sedis</taxon>
        <taxon>Trypetheliales</taxon>
        <taxon>Trypetheliaceae</taxon>
        <taxon>Viridothelium</taxon>
    </lineage>
</organism>
<dbReference type="PANTHER" id="PTHR39596">
    <property type="match status" value="1"/>
</dbReference>
<name>A0A6A6GW68_VIRVR</name>